<sequence length="234" mass="25751">MSGHSKWATTKRRKEVVDAKKSANYTKLANIISVAARKGGDPETNFSLRMAIDKAKQYSLPKENIERAIKKGTGELAGTQIEEIIYEGFGLEGIALIIEVVTDNKNRAASEIKHILNKYGGSLAGPGATTWMFERKGVITLDKKELPDEEQLALIDAGASDIKTTDGVTVYTAMNAFEKVKTKAEELKLPILEAGLEYVAKDLIKPKNEESMMKIFEELDGCDDVSNFYSNADL</sequence>
<protein>
    <recommendedName>
        <fullName evidence="6">Probable transcriptional regulatory protein A2927_03020</fullName>
    </recommendedName>
</protein>
<dbReference type="InterPro" id="IPR017856">
    <property type="entry name" value="Integrase-like_N"/>
</dbReference>
<dbReference type="Pfam" id="PF20772">
    <property type="entry name" value="TACO1_YebC_N"/>
    <property type="match status" value="1"/>
</dbReference>
<keyword evidence="2 6" id="KW-0963">Cytoplasm</keyword>
<dbReference type="GO" id="GO:0003677">
    <property type="term" value="F:DNA binding"/>
    <property type="evidence" value="ECO:0007669"/>
    <property type="project" value="UniProtKB-UniRule"/>
</dbReference>
<dbReference type="InterPro" id="IPR029072">
    <property type="entry name" value="YebC-like"/>
</dbReference>
<gene>
    <name evidence="9" type="ORF">A2927_03020</name>
</gene>
<dbReference type="NCBIfam" id="NF001030">
    <property type="entry name" value="PRK00110.1"/>
    <property type="match status" value="1"/>
</dbReference>
<evidence type="ECO:0000256" key="1">
    <source>
        <dbReference type="ARBA" id="ARBA00008724"/>
    </source>
</evidence>
<dbReference type="GO" id="GO:0006355">
    <property type="term" value="P:regulation of DNA-templated transcription"/>
    <property type="evidence" value="ECO:0007669"/>
    <property type="project" value="UniProtKB-UniRule"/>
</dbReference>
<feature type="domain" description="TACO1/YebC-like second and third" evidence="7">
    <location>
        <begin position="82"/>
        <end position="232"/>
    </location>
</feature>
<evidence type="ECO:0000256" key="3">
    <source>
        <dbReference type="ARBA" id="ARBA00023015"/>
    </source>
</evidence>
<accession>A0A1G2BI36</accession>
<evidence type="ECO:0000256" key="5">
    <source>
        <dbReference type="ARBA" id="ARBA00023163"/>
    </source>
</evidence>
<evidence type="ECO:0000259" key="7">
    <source>
        <dbReference type="Pfam" id="PF01709"/>
    </source>
</evidence>
<comment type="similarity">
    <text evidence="1 6">Belongs to the TACO1 family.</text>
</comment>
<dbReference type="PANTHER" id="PTHR12532">
    <property type="entry name" value="TRANSLATIONAL ACTIVATOR OF CYTOCHROME C OXIDASE 1"/>
    <property type="match status" value="1"/>
</dbReference>
<dbReference type="GO" id="GO:0005829">
    <property type="term" value="C:cytosol"/>
    <property type="evidence" value="ECO:0007669"/>
    <property type="project" value="TreeGrafter"/>
</dbReference>
<dbReference type="SUPFAM" id="SSF75625">
    <property type="entry name" value="YebC-like"/>
    <property type="match status" value="1"/>
</dbReference>
<dbReference type="HAMAP" id="MF_00693">
    <property type="entry name" value="Transcrip_reg_TACO1"/>
    <property type="match status" value="1"/>
</dbReference>
<name>A0A1G2BI36_9BACT</name>
<proteinExistence type="inferred from homology"/>
<dbReference type="NCBIfam" id="NF009044">
    <property type="entry name" value="PRK12378.1"/>
    <property type="match status" value="1"/>
</dbReference>
<dbReference type="InterPro" id="IPR049083">
    <property type="entry name" value="TACO1_YebC_N"/>
</dbReference>
<dbReference type="FunFam" id="1.10.10.200:FF:000002">
    <property type="entry name" value="Probable transcriptional regulatory protein CLM62_37755"/>
    <property type="match status" value="1"/>
</dbReference>
<dbReference type="Proteomes" id="UP000178849">
    <property type="component" value="Unassembled WGS sequence"/>
</dbReference>
<dbReference type="EMBL" id="MHKL01000040">
    <property type="protein sequence ID" value="OGY88762.1"/>
    <property type="molecule type" value="Genomic_DNA"/>
</dbReference>
<dbReference type="Gene3D" id="1.10.10.200">
    <property type="match status" value="1"/>
</dbReference>
<dbReference type="Gene3D" id="3.30.70.980">
    <property type="match status" value="2"/>
</dbReference>
<evidence type="ECO:0000313" key="10">
    <source>
        <dbReference type="Proteomes" id="UP000178849"/>
    </source>
</evidence>
<dbReference type="InterPro" id="IPR002876">
    <property type="entry name" value="Transcrip_reg_TACO1-like"/>
</dbReference>
<comment type="caution">
    <text evidence="9">The sequence shown here is derived from an EMBL/GenBank/DDBJ whole genome shotgun (WGS) entry which is preliminary data.</text>
</comment>
<dbReference type="NCBIfam" id="TIGR01033">
    <property type="entry name" value="YebC/PmpR family DNA-binding transcriptional regulator"/>
    <property type="match status" value="1"/>
</dbReference>
<keyword evidence="4 6" id="KW-0238">DNA-binding</keyword>
<dbReference type="Pfam" id="PF01709">
    <property type="entry name" value="Transcrip_reg"/>
    <property type="match status" value="1"/>
</dbReference>
<organism evidence="9 10">
    <name type="scientific">Candidatus Komeilibacteria bacterium RIFCSPLOWO2_01_FULL_45_10</name>
    <dbReference type="NCBI Taxonomy" id="1798550"/>
    <lineage>
        <taxon>Bacteria</taxon>
        <taxon>Candidatus Komeiliibacteriota</taxon>
    </lineage>
</organism>
<reference evidence="9 10" key="1">
    <citation type="journal article" date="2016" name="Nat. Commun.">
        <title>Thousands of microbial genomes shed light on interconnected biogeochemical processes in an aquifer system.</title>
        <authorList>
            <person name="Anantharaman K."/>
            <person name="Brown C.T."/>
            <person name="Hug L.A."/>
            <person name="Sharon I."/>
            <person name="Castelle C.J."/>
            <person name="Probst A.J."/>
            <person name="Thomas B.C."/>
            <person name="Singh A."/>
            <person name="Wilkins M.J."/>
            <person name="Karaoz U."/>
            <person name="Brodie E.L."/>
            <person name="Williams K.H."/>
            <person name="Hubbard S.S."/>
            <person name="Banfield J.F."/>
        </authorList>
    </citation>
    <scope>NUCLEOTIDE SEQUENCE [LARGE SCALE GENOMIC DNA]</scope>
</reference>
<keyword evidence="5 6" id="KW-0804">Transcription</keyword>
<evidence type="ECO:0000256" key="2">
    <source>
        <dbReference type="ARBA" id="ARBA00022490"/>
    </source>
</evidence>
<dbReference type="InterPro" id="IPR026564">
    <property type="entry name" value="Transcrip_reg_TACO1-like_dom3"/>
</dbReference>
<evidence type="ECO:0000256" key="6">
    <source>
        <dbReference type="HAMAP-Rule" id="MF_00693"/>
    </source>
</evidence>
<evidence type="ECO:0000313" key="9">
    <source>
        <dbReference type="EMBL" id="OGY88762.1"/>
    </source>
</evidence>
<dbReference type="STRING" id="1798550.A2927_03020"/>
<keyword evidence="3 6" id="KW-0805">Transcription regulation</keyword>
<dbReference type="PANTHER" id="PTHR12532:SF6">
    <property type="entry name" value="TRANSCRIPTIONAL REGULATORY PROTEIN YEBC-RELATED"/>
    <property type="match status" value="1"/>
</dbReference>
<feature type="domain" description="TACO1/YebC-like N-terminal" evidence="8">
    <location>
        <begin position="5"/>
        <end position="75"/>
    </location>
</feature>
<comment type="subcellular location">
    <subcellularLocation>
        <location evidence="6">Cytoplasm</location>
    </subcellularLocation>
</comment>
<evidence type="ECO:0000256" key="4">
    <source>
        <dbReference type="ARBA" id="ARBA00023125"/>
    </source>
</evidence>
<dbReference type="AlphaFoldDB" id="A0A1G2BI36"/>
<dbReference type="InterPro" id="IPR048300">
    <property type="entry name" value="TACO1_YebC-like_2nd/3rd_dom"/>
</dbReference>
<evidence type="ECO:0000259" key="8">
    <source>
        <dbReference type="Pfam" id="PF20772"/>
    </source>
</evidence>